<gene>
    <name evidence="1" type="ORF">PCASD_20913</name>
</gene>
<dbReference type="AlphaFoldDB" id="A0A2N5TVU0"/>
<evidence type="ECO:0000313" key="1">
    <source>
        <dbReference type="EMBL" id="PLW29611.1"/>
    </source>
</evidence>
<name>A0A2N5TVU0_9BASI</name>
<reference evidence="1 2" key="1">
    <citation type="submission" date="2017-11" db="EMBL/GenBank/DDBJ databases">
        <title>De novo assembly and phasing of dikaryotic genomes from two isolates of Puccinia coronata f. sp. avenae, the causal agent of oat crown rust.</title>
        <authorList>
            <person name="Miller M.E."/>
            <person name="Zhang Y."/>
            <person name="Omidvar V."/>
            <person name="Sperschneider J."/>
            <person name="Schwessinger B."/>
            <person name="Raley C."/>
            <person name="Palmer J.M."/>
            <person name="Garnica D."/>
            <person name="Upadhyaya N."/>
            <person name="Rathjen J."/>
            <person name="Taylor J.M."/>
            <person name="Park R.F."/>
            <person name="Dodds P.N."/>
            <person name="Hirsch C.D."/>
            <person name="Kianian S.F."/>
            <person name="Figueroa M."/>
        </authorList>
    </citation>
    <scope>NUCLEOTIDE SEQUENCE [LARGE SCALE GENOMIC DNA]</scope>
    <source>
        <strain evidence="1">12SD80</strain>
    </source>
</reference>
<evidence type="ECO:0000313" key="2">
    <source>
        <dbReference type="Proteomes" id="UP000235392"/>
    </source>
</evidence>
<protein>
    <submittedName>
        <fullName evidence="1">Uncharacterized protein</fullName>
    </submittedName>
</protein>
<organism evidence="1 2">
    <name type="scientific">Puccinia coronata f. sp. avenae</name>
    <dbReference type="NCBI Taxonomy" id="200324"/>
    <lineage>
        <taxon>Eukaryota</taxon>
        <taxon>Fungi</taxon>
        <taxon>Dikarya</taxon>
        <taxon>Basidiomycota</taxon>
        <taxon>Pucciniomycotina</taxon>
        <taxon>Pucciniomycetes</taxon>
        <taxon>Pucciniales</taxon>
        <taxon>Pucciniaceae</taxon>
        <taxon>Puccinia</taxon>
    </lineage>
</organism>
<accession>A0A2N5TVU0</accession>
<dbReference type="Proteomes" id="UP000235392">
    <property type="component" value="Unassembled WGS sequence"/>
</dbReference>
<dbReference type="EMBL" id="PGCI01000325">
    <property type="protein sequence ID" value="PLW29611.1"/>
    <property type="molecule type" value="Genomic_DNA"/>
</dbReference>
<comment type="caution">
    <text evidence="1">The sequence shown here is derived from an EMBL/GenBank/DDBJ whole genome shotgun (WGS) entry which is preliminary data.</text>
</comment>
<sequence>MNLPDEPTQLALGHFKDLHPILDDPEASFQTFVDDAGSVHWLTLLLPNRWISLDWLRLPSLLFDANYASLSYLLYLASSINSHLHLLLNAQAVLCPCTISFQTVK</sequence>
<proteinExistence type="predicted"/>